<dbReference type="CDD" id="cd02516">
    <property type="entry name" value="CDP-ME_synthetase"/>
    <property type="match status" value="1"/>
</dbReference>
<comment type="pathway">
    <text evidence="2 7">Isoprenoid biosynthesis; isopentenyl diphosphate biosynthesis via DXP pathway; isopentenyl diphosphate from 1-deoxy-D-xylulose 5-phosphate: step 2/6.</text>
</comment>
<dbReference type="Proteomes" id="UP000280819">
    <property type="component" value="Unassembled WGS sequence"/>
</dbReference>
<evidence type="ECO:0000256" key="2">
    <source>
        <dbReference type="ARBA" id="ARBA00004787"/>
    </source>
</evidence>
<evidence type="ECO:0000256" key="7">
    <source>
        <dbReference type="HAMAP-Rule" id="MF_00108"/>
    </source>
</evidence>
<evidence type="ECO:0000256" key="6">
    <source>
        <dbReference type="ARBA" id="ARBA00023229"/>
    </source>
</evidence>
<feature type="site" description="Transition state stabilizer" evidence="7">
    <location>
        <position position="20"/>
    </location>
</feature>
<feature type="site" description="Positions MEP for the nucleophilic attack" evidence="7">
    <location>
        <position position="157"/>
    </location>
</feature>
<dbReference type="InterPro" id="IPR029044">
    <property type="entry name" value="Nucleotide-diphossugar_trans"/>
</dbReference>
<dbReference type="PANTHER" id="PTHR32125:SF4">
    <property type="entry name" value="2-C-METHYL-D-ERYTHRITOL 4-PHOSPHATE CYTIDYLYLTRANSFERASE, CHLOROPLASTIC"/>
    <property type="match status" value="1"/>
</dbReference>
<dbReference type="Pfam" id="PF01128">
    <property type="entry name" value="IspD"/>
    <property type="match status" value="1"/>
</dbReference>
<dbReference type="InterPro" id="IPR050088">
    <property type="entry name" value="IspD/TarI_cytidylyltransf_bact"/>
</dbReference>
<dbReference type="PROSITE" id="PS01295">
    <property type="entry name" value="ISPD"/>
    <property type="match status" value="1"/>
</dbReference>
<keyword evidence="4 7" id="KW-0808">Transferase</keyword>
<evidence type="ECO:0000256" key="4">
    <source>
        <dbReference type="ARBA" id="ARBA00022679"/>
    </source>
</evidence>
<dbReference type="GO" id="GO:0050518">
    <property type="term" value="F:2-C-methyl-D-erythritol 4-phosphate cytidylyltransferase activity"/>
    <property type="evidence" value="ECO:0007669"/>
    <property type="project" value="UniProtKB-UniRule"/>
</dbReference>
<dbReference type="EC" id="2.7.7.60" evidence="7"/>
<evidence type="ECO:0000256" key="3">
    <source>
        <dbReference type="ARBA" id="ARBA00009789"/>
    </source>
</evidence>
<dbReference type="RefSeq" id="WP_124843235.1">
    <property type="nucleotide sequence ID" value="NZ_RQZG01000003.1"/>
</dbReference>
<evidence type="ECO:0000256" key="5">
    <source>
        <dbReference type="ARBA" id="ARBA00022695"/>
    </source>
</evidence>
<evidence type="ECO:0000313" key="9">
    <source>
        <dbReference type="Proteomes" id="UP000280819"/>
    </source>
</evidence>
<comment type="function">
    <text evidence="7">Catalyzes the formation of 4-diphosphocytidyl-2-C-methyl-D-erythritol from CTP and 2-C-methyl-D-erythritol 4-phosphate (MEP).</text>
</comment>
<dbReference type="InterPro" id="IPR001228">
    <property type="entry name" value="IspD"/>
</dbReference>
<dbReference type="OrthoDB" id="9802561at2"/>
<dbReference type="InterPro" id="IPR034683">
    <property type="entry name" value="IspD/TarI"/>
</dbReference>
<evidence type="ECO:0000313" key="8">
    <source>
        <dbReference type="EMBL" id="RRD06325.1"/>
    </source>
</evidence>
<accession>A0A3P1TAU7</accession>
<comment type="similarity">
    <text evidence="3 7">Belongs to the IspD/TarI cytidylyltransferase family. IspD subfamily.</text>
</comment>
<evidence type="ECO:0000256" key="1">
    <source>
        <dbReference type="ARBA" id="ARBA00001282"/>
    </source>
</evidence>
<dbReference type="Gene3D" id="3.90.550.10">
    <property type="entry name" value="Spore Coat Polysaccharide Biosynthesis Protein SpsA, Chain A"/>
    <property type="match status" value="1"/>
</dbReference>
<dbReference type="HAMAP" id="MF_00108">
    <property type="entry name" value="IspD"/>
    <property type="match status" value="1"/>
</dbReference>
<feature type="site" description="Transition state stabilizer" evidence="7">
    <location>
        <position position="27"/>
    </location>
</feature>
<keyword evidence="6 7" id="KW-0414">Isoprene biosynthesis</keyword>
<dbReference type="FunFam" id="3.90.550.10:FF:000003">
    <property type="entry name" value="2-C-methyl-D-erythritol 4-phosphate cytidylyltransferase"/>
    <property type="match status" value="1"/>
</dbReference>
<proteinExistence type="inferred from homology"/>
<dbReference type="GO" id="GO:0019288">
    <property type="term" value="P:isopentenyl diphosphate biosynthetic process, methylerythritol 4-phosphate pathway"/>
    <property type="evidence" value="ECO:0007669"/>
    <property type="project" value="UniProtKB-UniRule"/>
</dbReference>
<gene>
    <name evidence="7 8" type="primary">ispD</name>
    <name evidence="8" type="ORF">EII34_04215</name>
</gene>
<organism evidence="8 9">
    <name type="scientific">Arachnia propionica</name>
    <dbReference type="NCBI Taxonomy" id="1750"/>
    <lineage>
        <taxon>Bacteria</taxon>
        <taxon>Bacillati</taxon>
        <taxon>Actinomycetota</taxon>
        <taxon>Actinomycetes</taxon>
        <taxon>Propionibacteriales</taxon>
        <taxon>Propionibacteriaceae</taxon>
        <taxon>Arachnia</taxon>
    </lineage>
</organism>
<comment type="catalytic activity">
    <reaction evidence="1 7">
        <text>2-C-methyl-D-erythritol 4-phosphate + CTP + H(+) = 4-CDP-2-C-methyl-D-erythritol + diphosphate</text>
        <dbReference type="Rhea" id="RHEA:13429"/>
        <dbReference type="ChEBI" id="CHEBI:15378"/>
        <dbReference type="ChEBI" id="CHEBI:33019"/>
        <dbReference type="ChEBI" id="CHEBI:37563"/>
        <dbReference type="ChEBI" id="CHEBI:57823"/>
        <dbReference type="ChEBI" id="CHEBI:58262"/>
        <dbReference type="EC" id="2.7.7.60"/>
    </reaction>
</comment>
<sequence>MNTVVEPVVAVVVAAGSGSRLGAEVPKALVDLGGESLVGHAVRAMVAGGALRVVVTVPAGHLADFEAVLAGRTEVRLVVGGAERQDSVRLGLAALAEEFGPETVVLVHDAARPLVPQRVVRDVVTAVRDGADAVVPVVDVHDSIRTAEPVGSQPVDRSTLRAVQTPQGARLAVLRQAHRLVQERGLPVTDDASAIELLGRAVTQVAGDREAAKITEPADLLLAEAVLDRRRKT</sequence>
<name>A0A3P1TAU7_9ACTN</name>
<dbReference type="SUPFAM" id="SSF53448">
    <property type="entry name" value="Nucleotide-diphospho-sugar transferases"/>
    <property type="match status" value="1"/>
</dbReference>
<reference evidence="8 9" key="1">
    <citation type="submission" date="2018-11" db="EMBL/GenBank/DDBJ databases">
        <title>Genomes From Bacteria Associated with the Canine Oral Cavity: a Test Case for Automated Genome-Based Taxonomic Assignment.</title>
        <authorList>
            <person name="Coil D.A."/>
            <person name="Jospin G."/>
            <person name="Darling A.E."/>
            <person name="Wallis C."/>
            <person name="Davis I.J."/>
            <person name="Harris S."/>
            <person name="Eisen J.A."/>
            <person name="Holcombe L.J."/>
            <person name="O'Flynn C."/>
        </authorList>
    </citation>
    <scope>NUCLEOTIDE SEQUENCE [LARGE SCALE GENOMIC DNA]</scope>
    <source>
        <strain evidence="8 9">OH887_COT-365</strain>
    </source>
</reference>
<protein>
    <recommendedName>
        <fullName evidence="7">2-C-methyl-D-erythritol 4-phosphate cytidylyltransferase</fullName>
        <ecNumber evidence="7">2.7.7.60</ecNumber>
    </recommendedName>
    <alternativeName>
        <fullName evidence="7">4-diphosphocytidyl-2C-methyl-D-erythritol synthase</fullName>
    </alternativeName>
    <alternativeName>
        <fullName evidence="7">MEP cytidylyltransferase</fullName>
        <shortName evidence="7">MCT</shortName>
    </alternativeName>
</protein>
<comment type="caution">
    <text evidence="8">The sequence shown here is derived from an EMBL/GenBank/DDBJ whole genome shotgun (WGS) entry which is preliminary data.</text>
</comment>
<dbReference type="InterPro" id="IPR018294">
    <property type="entry name" value="ISPD_synthase_CS"/>
</dbReference>
<dbReference type="UniPathway" id="UPA00056">
    <property type="reaction ID" value="UER00093"/>
</dbReference>
<feature type="site" description="Positions MEP for the nucleophilic attack" evidence="7">
    <location>
        <position position="213"/>
    </location>
</feature>
<keyword evidence="5 7" id="KW-0548">Nucleotidyltransferase</keyword>
<dbReference type="EMBL" id="RQZG01000003">
    <property type="protein sequence ID" value="RRD06325.1"/>
    <property type="molecule type" value="Genomic_DNA"/>
</dbReference>
<dbReference type="NCBIfam" id="TIGR00453">
    <property type="entry name" value="ispD"/>
    <property type="match status" value="1"/>
</dbReference>
<dbReference type="PANTHER" id="PTHR32125">
    <property type="entry name" value="2-C-METHYL-D-ERYTHRITOL 4-PHOSPHATE CYTIDYLYLTRANSFERASE, CHLOROPLASTIC"/>
    <property type="match status" value="1"/>
</dbReference>
<dbReference type="AlphaFoldDB" id="A0A3P1TAU7"/>